<feature type="domain" description="Proteasome activator PA28 C-terminal" evidence="6">
    <location>
        <begin position="100"/>
        <end position="229"/>
    </location>
</feature>
<dbReference type="GO" id="GO:0005654">
    <property type="term" value="C:nucleoplasm"/>
    <property type="evidence" value="ECO:0007669"/>
    <property type="project" value="TreeGrafter"/>
</dbReference>
<evidence type="ECO:0000256" key="4">
    <source>
        <dbReference type="SAM" id="MobiDB-lite"/>
    </source>
</evidence>
<evidence type="ECO:0000256" key="2">
    <source>
        <dbReference type="ARBA" id="ARBA00022942"/>
    </source>
</evidence>
<evidence type="ECO:0000259" key="6">
    <source>
        <dbReference type="Pfam" id="PF02252"/>
    </source>
</evidence>
<dbReference type="InterPro" id="IPR036997">
    <property type="entry name" value="PA28_C_sf"/>
</dbReference>
<comment type="similarity">
    <text evidence="1">Belongs to the PA28 family.</text>
</comment>
<dbReference type="PANTHER" id="PTHR10660:SF2">
    <property type="entry name" value="LD45860P"/>
    <property type="match status" value="1"/>
</dbReference>
<dbReference type="PANTHER" id="PTHR10660">
    <property type="entry name" value="PROTEASOME REGULATOR PA28"/>
    <property type="match status" value="1"/>
</dbReference>
<feature type="region of interest" description="Disordered" evidence="4">
    <location>
        <begin position="59"/>
        <end position="81"/>
    </location>
</feature>
<dbReference type="GO" id="GO:0061136">
    <property type="term" value="P:regulation of proteasomal protein catabolic process"/>
    <property type="evidence" value="ECO:0007669"/>
    <property type="project" value="TreeGrafter"/>
</dbReference>
<dbReference type="SUPFAM" id="SSF47216">
    <property type="entry name" value="Proteasome activator"/>
    <property type="match status" value="1"/>
</dbReference>
<comment type="function">
    <text evidence="3">Implicated in immunoproteasome assembly and required for efficient antigen processing. The PA28 activator complex enhances the generation of class I binding peptides by altering the cleavage pattern of the proteasome.</text>
</comment>
<dbReference type="FunFam" id="1.20.120.180:FF:000002">
    <property type="entry name" value="Proteasome activator complex subunit 1"/>
    <property type="match status" value="1"/>
</dbReference>
<dbReference type="EMBL" id="OD567068">
    <property type="protein sequence ID" value="CAD7445079.1"/>
    <property type="molecule type" value="Genomic_DNA"/>
</dbReference>
<dbReference type="GO" id="GO:0008537">
    <property type="term" value="C:proteasome activator complex"/>
    <property type="evidence" value="ECO:0007669"/>
    <property type="project" value="InterPro"/>
</dbReference>
<dbReference type="GO" id="GO:0061133">
    <property type="term" value="F:endopeptidase activator activity"/>
    <property type="evidence" value="ECO:0007669"/>
    <property type="project" value="TreeGrafter"/>
</dbReference>
<evidence type="ECO:0000259" key="5">
    <source>
        <dbReference type="Pfam" id="PF02251"/>
    </source>
</evidence>
<organism evidence="7">
    <name type="scientific">Timema bartmani</name>
    <dbReference type="NCBI Taxonomy" id="61472"/>
    <lineage>
        <taxon>Eukaryota</taxon>
        <taxon>Metazoa</taxon>
        <taxon>Ecdysozoa</taxon>
        <taxon>Arthropoda</taxon>
        <taxon>Hexapoda</taxon>
        <taxon>Insecta</taxon>
        <taxon>Pterygota</taxon>
        <taxon>Neoptera</taxon>
        <taxon>Polyneoptera</taxon>
        <taxon>Phasmatodea</taxon>
        <taxon>Timematodea</taxon>
        <taxon>Timematoidea</taxon>
        <taxon>Timematidae</taxon>
        <taxon>Timema</taxon>
    </lineage>
</organism>
<dbReference type="Pfam" id="PF02251">
    <property type="entry name" value="PA28_N"/>
    <property type="match status" value="1"/>
</dbReference>
<dbReference type="InterPro" id="IPR036996">
    <property type="entry name" value="PA28_N_sf"/>
</dbReference>
<dbReference type="Gene3D" id="1.20.120.180">
    <property type="entry name" value="Proteasome activator pa28, C-terminal domain"/>
    <property type="match status" value="1"/>
</dbReference>
<dbReference type="Gene3D" id="1.20.5.120">
    <property type="entry name" value="Proteasome activator pa28, N-terminal domain"/>
    <property type="match status" value="1"/>
</dbReference>
<dbReference type="AlphaFoldDB" id="A0A7R9F1Q5"/>
<reference evidence="7" key="1">
    <citation type="submission" date="2020-11" db="EMBL/GenBank/DDBJ databases">
        <authorList>
            <person name="Tran Van P."/>
        </authorList>
    </citation>
    <scope>NUCLEOTIDE SEQUENCE</scope>
</reference>
<name>A0A7R9F1Q5_9NEOP</name>
<dbReference type="InterPro" id="IPR036252">
    <property type="entry name" value="Proteasome_activ_sf"/>
</dbReference>
<proteinExistence type="inferred from homology"/>
<evidence type="ECO:0000313" key="7">
    <source>
        <dbReference type="EMBL" id="CAD7445079.1"/>
    </source>
</evidence>
<evidence type="ECO:0000256" key="1">
    <source>
        <dbReference type="ARBA" id="ARBA00005883"/>
    </source>
</evidence>
<sequence length="230" mass="26853">MMANTSKSSEIIQGYKDTLKRQVEELVLRKIPRKVVELNVLLENTNKFKAMNHSDVIRTPQDPVVTEQGEEPTKKRQKKSKYNYDEEIIKNQVLVTNITFPSNKELSELISVIEPFIRQLIEDTSMLKMWISLMPKIEDGDNFGGTLQENAIGQIMMVLSEAKKFLCQISVYFEARGKIVSKVMKYPGVEDYIRAVSKLDKEERVNLWLVVCAIRNHYYSLYDYLVKYWE</sequence>
<accession>A0A7R9F1Q5</accession>
<feature type="domain" description="Proteasome activator PA28 N-terminal" evidence="5">
    <location>
        <begin position="10"/>
        <end position="55"/>
    </location>
</feature>
<evidence type="ECO:0000256" key="3">
    <source>
        <dbReference type="ARBA" id="ARBA00037467"/>
    </source>
</evidence>
<dbReference type="InterPro" id="IPR003186">
    <property type="entry name" value="PA28_C"/>
</dbReference>
<dbReference type="GO" id="GO:2000045">
    <property type="term" value="P:regulation of G1/S transition of mitotic cell cycle"/>
    <property type="evidence" value="ECO:0007669"/>
    <property type="project" value="TreeGrafter"/>
</dbReference>
<keyword evidence="2" id="KW-0647">Proteasome</keyword>
<gene>
    <name evidence="7" type="ORF">TBIB3V08_LOCUS7441</name>
</gene>
<dbReference type="Pfam" id="PF02252">
    <property type="entry name" value="PA28_C"/>
    <property type="match status" value="1"/>
</dbReference>
<evidence type="ECO:0008006" key="8">
    <source>
        <dbReference type="Google" id="ProtNLM"/>
    </source>
</evidence>
<protein>
    <recommendedName>
        <fullName evidence="8">Proteasome activator complex subunit 3</fullName>
    </recommendedName>
</protein>
<dbReference type="GO" id="GO:0005737">
    <property type="term" value="C:cytoplasm"/>
    <property type="evidence" value="ECO:0007669"/>
    <property type="project" value="TreeGrafter"/>
</dbReference>
<dbReference type="InterPro" id="IPR003185">
    <property type="entry name" value="Proteasome_activ_PA28_N"/>
</dbReference>
<dbReference type="InterPro" id="IPR009077">
    <property type="entry name" value="Proteasome_activ_PA28"/>
</dbReference>